<dbReference type="GO" id="GO:0005634">
    <property type="term" value="C:nucleus"/>
    <property type="evidence" value="ECO:0007669"/>
    <property type="project" value="TreeGrafter"/>
</dbReference>
<keyword evidence="2" id="KW-0677">Repeat</keyword>
<evidence type="ECO:0000256" key="5">
    <source>
        <dbReference type="PROSITE-ProRule" id="PRU00042"/>
    </source>
</evidence>
<dbReference type="InterPro" id="IPR013087">
    <property type="entry name" value="Znf_C2H2_type"/>
</dbReference>
<name>A0AAV8Y396_9CUCU</name>
<organism evidence="7 8">
    <name type="scientific">Rhamnusium bicolor</name>
    <dbReference type="NCBI Taxonomy" id="1586634"/>
    <lineage>
        <taxon>Eukaryota</taxon>
        <taxon>Metazoa</taxon>
        <taxon>Ecdysozoa</taxon>
        <taxon>Arthropoda</taxon>
        <taxon>Hexapoda</taxon>
        <taxon>Insecta</taxon>
        <taxon>Pterygota</taxon>
        <taxon>Neoptera</taxon>
        <taxon>Endopterygota</taxon>
        <taxon>Coleoptera</taxon>
        <taxon>Polyphaga</taxon>
        <taxon>Cucujiformia</taxon>
        <taxon>Chrysomeloidea</taxon>
        <taxon>Cerambycidae</taxon>
        <taxon>Lepturinae</taxon>
        <taxon>Rhagiini</taxon>
        <taxon>Rhamnusium</taxon>
    </lineage>
</organism>
<dbReference type="PANTHER" id="PTHR24408:SF58">
    <property type="entry name" value="TRANSCRIPTION FACTOR (TFIIIA), PUTATIVE (AFU_ORTHOLOGUE AFUA_1G05150)-RELATED"/>
    <property type="match status" value="1"/>
</dbReference>
<dbReference type="PROSITE" id="PS00028">
    <property type="entry name" value="ZINC_FINGER_C2H2_1"/>
    <property type="match status" value="3"/>
</dbReference>
<sequence>MYITKKRKVSYGKMRSMSTIRQRKCYPNLATNKSVKRKSEPEYDTLDQFINLNEFKGPLMCCSLTFNTNVDFALHSNVHAIDGRYACHLCDYKKKSKVNIIKHVMRHDAFKCKICKKVFKRKSSAIKHSNMHTTMKPAQCEICGKQLSNPKNLQLHREMVHLVGKPLMYYDCTICNKKYKCSSSLRRHCSYNHKELGIDVSVICEICGKSISTKGGFQIHLKTHTIKKPFPCNVCTKTFATKSFFERPYGKAHW</sequence>
<evidence type="ECO:0000313" key="7">
    <source>
        <dbReference type="EMBL" id="KAJ8945361.1"/>
    </source>
</evidence>
<dbReference type="SUPFAM" id="SSF57667">
    <property type="entry name" value="beta-beta-alpha zinc fingers"/>
    <property type="match status" value="2"/>
</dbReference>
<evidence type="ECO:0000256" key="3">
    <source>
        <dbReference type="ARBA" id="ARBA00022771"/>
    </source>
</evidence>
<accession>A0AAV8Y396</accession>
<dbReference type="Pfam" id="PF00096">
    <property type="entry name" value="zf-C2H2"/>
    <property type="match status" value="3"/>
</dbReference>
<evidence type="ECO:0000259" key="6">
    <source>
        <dbReference type="PROSITE" id="PS50157"/>
    </source>
</evidence>
<evidence type="ECO:0000256" key="4">
    <source>
        <dbReference type="ARBA" id="ARBA00022833"/>
    </source>
</evidence>
<proteinExistence type="predicted"/>
<dbReference type="PROSITE" id="PS50157">
    <property type="entry name" value="ZINC_FINGER_C2H2_2"/>
    <property type="match status" value="4"/>
</dbReference>
<keyword evidence="4" id="KW-0862">Zinc</keyword>
<keyword evidence="3 5" id="KW-0863">Zinc-finger</keyword>
<reference evidence="7" key="1">
    <citation type="journal article" date="2023" name="Insect Mol. Biol.">
        <title>Genome sequencing provides insights into the evolution of gene families encoding plant cell wall-degrading enzymes in longhorned beetles.</title>
        <authorList>
            <person name="Shin N.R."/>
            <person name="Okamura Y."/>
            <person name="Kirsch R."/>
            <person name="Pauchet Y."/>
        </authorList>
    </citation>
    <scope>NUCLEOTIDE SEQUENCE</scope>
    <source>
        <strain evidence="7">RBIC_L_NR</strain>
    </source>
</reference>
<dbReference type="EMBL" id="JANEYF010002516">
    <property type="protein sequence ID" value="KAJ8945361.1"/>
    <property type="molecule type" value="Genomic_DNA"/>
</dbReference>
<feature type="domain" description="C2H2-type" evidence="6">
    <location>
        <begin position="202"/>
        <end position="229"/>
    </location>
</feature>
<protein>
    <recommendedName>
        <fullName evidence="6">C2H2-type domain-containing protein</fullName>
    </recommendedName>
</protein>
<keyword evidence="1" id="KW-0479">Metal-binding</keyword>
<dbReference type="GO" id="GO:0043565">
    <property type="term" value="F:sequence-specific DNA binding"/>
    <property type="evidence" value="ECO:0007669"/>
    <property type="project" value="TreeGrafter"/>
</dbReference>
<dbReference type="InterPro" id="IPR036236">
    <property type="entry name" value="Znf_C2H2_sf"/>
</dbReference>
<dbReference type="GO" id="GO:0000981">
    <property type="term" value="F:DNA-binding transcription factor activity, RNA polymerase II-specific"/>
    <property type="evidence" value="ECO:0007669"/>
    <property type="project" value="TreeGrafter"/>
</dbReference>
<feature type="domain" description="C2H2-type" evidence="6">
    <location>
        <begin position="170"/>
        <end position="193"/>
    </location>
</feature>
<evidence type="ECO:0000256" key="1">
    <source>
        <dbReference type="ARBA" id="ARBA00022723"/>
    </source>
</evidence>
<dbReference type="GO" id="GO:0008270">
    <property type="term" value="F:zinc ion binding"/>
    <property type="evidence" value="ECO:0007669"/>
    <property type="project" value="UniProtKB-KW"/>
</dbReference>
<dbReference type="PANTHER" id="PTHR24408">
    <property type="entry name" value="ZINC FINGER PROTEIN"/>
    <property type="match status" value="1"/>
</dbReference>
<evidence type="ECO:0000256" key="2">
    <source>
        <dbReference type="ARBA" id="ARBA00022737"/>
    </source>
</evidence>
<evidence type="ECO:0000313" key="8">
    <source>
        <dbReference type="Proteomes" id="UP001162156"/>
    </source>
</evidence>
<keyword evidence="8" id="KW-1185">Reference proteome</keyword>
<dbReference type="AlphaFoldDB" id="A0AAV8Y396"/>
<dbReference type="Proteomes" id="UP001162156">
    <property type="component" value="Unassembled WGS sequence"/>
</dbReference>
<comment type="caution">
    <text evidence="7">The sequence shown here is derived from an EMBL/GenBank/DDBJ whole genome shotgun (WGS) entry which is preliminary data.</text>
</comment>
<feature type="domain" description="C2H2-type" evidence="6">
    <location>
        <begin position="110"/>
        <end position="137"/>
    </location>
</feature>
<gene>
    <name evidence="7" type="ORF">NQ314_009262</name>
</gene>
<dbReference type="SMART" id="SM00355">
    <property type="entry name" value="ZnF_C2H2"/>
    <property type="match status" value="7"/>
</dbReference>
<dbReference type="Gene3D" id="3.30.160.60">
    <property type="entry name" value="Classic Zinc Finger"/>
    <property type="match status" value="4"/>
</dbReference>
<feature type="domain" description="C2H2-type" evidence="6">
    <location>
        <begin position="138"/>
        <end position="166"/>
    </location>
</feature>